<evidence type="ECO:0000313" key="3">
    <source>
        <dbReference type="EMBL" id="PIW66287.1"/>
    </source>
</evidence>
<dbReference type="Proteomes" id="UP000231267">
    <property type="component" value="Unassembled WGS sequence"/>
</dbReference>
<comment type="caution">
    <text evidence="3">The sequence shown here is derived from an EMBL/GenBank/DDBJ whole genome shotgun (WGS) entry which is preliminary data.</text>
</comment>
<gene>
    <name evidence="3" type="ORF">COW11_04055</name>
</gene>
<dbReference type="GO" id="GO:0016151">
    <property type="term" value="F:nickel cation binding"/>
    <property type="evidence" value="ECO:0007669"/>
    <property type="project" value="UniProtKB-UniRule"/>
</dbReference>
<evidence type="ECO:0000256" key="2">
    <source>
        <dbReference type="HAMAP-Rule" id="MF_01074"/>
    </source>
</evidence>
<dbReference type="GO" id="GO:0016829">
    <property type="term" value="F:lyase activity"/>
    <property type="evidence" value="ECO:0007669"/>
    <property type="project" value="UniProtKB-UniRule"/>
</dbReference>
<keyword evidence="2" id="KW-0456">Lyase</keyword>
<dbReference type="NCBIfam" id="TIGR00299">
    <property type="entry name" value="nickel pincer cofactor biosynthesis protein LarC"/>
    <property type="match status" value="1"/>
</dbReference>
<dbReference type="Pfam" id="PF01969">
    <property type="entry name" value="Ni_insertion"/>
    <property type="match status" value="1"/>
</dbReference>
<keyword evidence="1 2" id="KW-0533">Nickel</keyword>
<accession>A0A2J0LR20</accession>
<sequence>MGLKTMRIAYFDCSSGVSGDMILASLLDAGLDFEYLKKELGKLKLAGYKLSKRKITKSGFTASKFDVIFPKTRSRLKERPLGEIKNIINKSGLSSKVKTLALKIFENIADAECAVHNIPKNRIHFHEIGSTDSLVDIVGFAIAFEHLNIDKVYASSINLGSGVVKTEHGLLPVPAPVTSVLLKGVPIYSGEDRFELTTPTGAGILKTVADSFGFMPLMSVETIGTAAGTFEAIQQPNILRVFLGQSAKELDYDTDSVIVIQTNIDDMNMVGTEHMMEEIFAAGALDVYFAPVYMKKSRMGILLSAITKKENLKKVIDAVFQETTTLGVRVFEAGRYKLPRFFKKINTEYGSMNIKIGKSGNKIITSSPEYRDARLLARKNNVALRRIYEVARQK</sequence>
<organism evidence="3 4">
    <name type="scientific">Candidatus Taenaricola geysiri</name>
    <dbReference type="NCBI Taxonomy" id="1974752"/>
    <lineage>
        <taxon>Bacteria</taxon>
        <taxon>Pseudomonadati</taxon>
        <taxon>Candidatus Omnitrophota</taxon>
        <taxon>Candidatus Taenaricola</taxon>
    </lineage>
</organism>
<reference evidence="3 4" key="1">
    <citation type="submission" date="2017-09" db="EMBL/GenBank/DDBJ databases">
        <title>Depth-based differentiation of microbial function through sediment-hosted aquifers and enrichment of novel symbionts in the deep terrestrial subsurface.</title>
        <authorList>
            <person name="Probst A.J."/>
            <person name="Ladd B."/>
            <person name="Jarett J.K."/>
            <person name="Geller-Mcgrath D.E."/>
            <person name="Sieber C.M."/>
            <person name="Emerson J.B."/>
            <person name="Anantharaman K."/>
            <person name="Thomas B.C."/>
            <person name="Malmstrom R."/>
            <person name="Stieglmeier M."/>
            <person name="Klingl A."/>
            <person name="Woyke T."/>
            <person name="Ryan C.M."/>
            <person name="Banfield J.F."/>
        </authorList>
    </citation>
    <scope>NUCLEOTIDE SEQUENCE [LARGE SCALE GENOMIC DNA]</scope>
    <source>
        <strain evidence="3">CG12_big_fil_rev_8_21_14_0_65_43_15</strain>
    </source>
</reference>
<evidence type="ECO:0000256" key="1">
    <source>
        <dbReference type="ARBA" id="ARBA00022596"/>
    </source>
</evidence>
<protein>
    <recommendedName>
        <fullName evidence="2">Putative nickel insertion protein</fullName>
    </recommendedName>
</protein>
<dbReference type="InterPro" id="IPR002822">
    <property type="entry name" value="Ni_insertion"/>
</dbReference>
<dbReference type="PANTHER" id="PTHR36566:SF1">
    <property type="entry name" value="PYRIDINIUM-3,5-BISTHIOCARBOXYLIC ACID MONONUCLEOTIDE NICKEL INSERTION PROTEIN"/>
    <property type="match status" value="1"/>
</dbReference>
<dbReference type="HAMAP" id="MF_01074">
    <property type="entry name" value="LarC"/>
    <property type="match status" value="1"/>
</dbReference>
<dbReference type="Gene3D" id="3.10.20.300">
    <property type="entry name" value="mk0293 like domain"/>
    <property type="match status" value="1"/>
</dbReference>
<proteinExistence type="inferred from homology"/>
<dbReference type="EMBL" id="PFGP01000096">
    <property type="protein sequence ID" value="PIW66287.1"/>
    <property type="molecule type" value="Genomic_DNA"/>
</dbReference>
<dbReference type="PANTHER" id="PTHR36566">
    <property type="entry name" value="NICKEL INSERTION PROTEIN-RELATED"/>
    <property type="match status" value="1"/>
</dbReference>
<dbReference type="Gene3D" id="3.30.70.1380">
    <property type="entry name" value="Transcriptional regulatory protein pf0864 domain like"/>
    <property type="match status" value="1"/>
</dbReference>
<comment type="similarity">
    <text evidence="2">Belongs to the LarC family.</text>
</comment>
<evidence type="ECO:0000313" key="4">
    <source>
        <dbReference type="Proteomes" id="UP000231267"/>
    </source>
</evidence>
<dbReference type="AlphaFoldDB" id="A0A2J0LR20"/>
<name>A0A2J0LR20_9BACT</name>